<dbReference type="PROSITE" id="PS51829">
    <property type="entry name" value="P_HOMO_B"/>
    <property type="match status" value="1"/>
</dbReference>
<accession>A0A2P1PYQ6</accession>
<evidence type="ECO:0000256" key="5">
    <source>
        <dbReference type="ARBA" id="ARBA00022729"/>
    </source>
</evidence>
<dbReference type="InterPro" id="IPR002884">
    <property type="entry name" value="P_dom"/>
</dbReference>
<comment type="similarity">
    <text evidence="2 9">Belongs to the peptidase S8 family.</text>
</comment>
<keyword evidence="6 9" id="KW-0378">Hydrolase</keyword>
<dbReference type="GO" id="GO:0006508">
    <property type="term" value="P:proteolysis"/>
    <property type="evidence" value="ECO:0007669"/>
    <property type="project" value="UniProtKB-KW"/>
</dbReference>
<protein>
    <submittedName>
        <fullName evidence="11">Protease</fullName>
    </submittedName>
</protein>
<dbReference type="InterPro" id="IPR023828">
    <property type="entry name" value="Peptidase_S8_Ser-AS"/>
</dbReference>
<gene>
    <name evidence="11" type="ORF">C7S18_01450</name>
</gene>
<dbReference type="Gene3D" id="3.40.50.200">
    <property type="entry name" value="Peptidase S8/S53 domain"/>
    <property type="match status" value="1"/>
</dbReference>
<name>A0A2P1PYQ6_9GAMM</name>
<dbReference type="InterPro" id="IPR000209">
    <property type="entry name" value="Peptidase_S8/S53_dom"/>
</dbReference>
<dbReference type="SUPFAM" id="SSF49785">
    <property type="entry name" value="Galactose-binding domain-like"/>
    <property type="match status" value="1"/>
</dbReference>
<dbReference type="PANTHER" id="PTHR43806:SF11">
    <property type="entry name" value="CEREVISIN-RELATED"/>
    <property type="match status" value="1"/>
</dbReference>
<dbReference type="KEGG" id="xba:C7S18_01450"/>
<dbReference type="OrthoDB" id="9790784at2"/>
<keyword evidence="8" id="KW-0865">Zymogen</keyword>
<evidence type="ECO:0000256" key="1">
    <source>
        <dbReference type="ARBA" id="ARBA00004613"/>
    </source>
</evidence>
<feature type="active site" description="Charge relay system" evidence="9">
    <location>
        <position position="383"/>
    </location>
</feature>
<evidence type="ECO:0000256" key="9">
    <source>
        <dbReference type="PROSITE-ProRule" id="PRU01240"/>
    </source>
</evidence>
<feature type="active site" description="Charge relay system" evidence="9">
    <location>
        <position position="190"/>
    </location>
</feature>
<dbReference type="Pfam" id="PF00082">
    <property type="entry name" value="Peptidase_S8"/>
    <property type="match status" value="1"/>
</dbReference>
<dbReference type="GO" id="GO:0005576">
    <property type="term" value="C:extracellular region"/>
    <property type="evidence" value="ECO:0007669"/>
    <property type="project" value="UniProtKB-SubCell"/>
</dbReference>
<keyword evidence="12" id="KW-1185">Reference proteome</keyword>
<feature type="domain" description="P/Homo B" evidence="10">
    <location>
        <begin position="441"/>
        <end position="564"/>
    </location>
</feature>
<dbReference type="AlphaFoldDB" id="A0A2P1PYQ6"/>
<dbReference type="FunFam" id="3.40.50.200:FF:000022">
    <property type="entry name" value="Extracellular protease"/>
    <property type="match status" value="1"/>
</dbReference>
<dbReference type="InterPro" id="IPR015500">
    <property type="entry name" value="Peptidase_S8_subtilisin-rel"/>
</dbReference>
<keyword evidence="3" id="KW-0964">Secreted</keyword>
<keyword evidence="7 9" id="KW-0720">Serine protease</keyword>
<evidence type="ECO:0000259" key="10">
    <source>
        <dbReference type="PROSITE" id="PS51829"/>
    </source>
</evidence>
<dbReference type="InterPro" id="IPR050131">
    <property type="entry name" value="Peptidase_S8_subtilisin-like"/>
</dbReference>
<evidence type="ECO:0000256" key="8">
    <source>
        <dbReference type="ARBA" id="ARBA00023145"/>
    </source>
</evidence>
<keyword evidence="5" id="KW-0732">Signal</keyword>
<dbReference type="InterPro" id="IPR008979">
    <property type="entry name" value="Galactose-bd-like_sf"/>
</dbReference>
<keyword evidence="4 9" id="KW-0645">Protease</keyword>
<dbReference type="PROSITE" id="PS51892">
    <property type="entry name" value="SUBTILASE"/>
    <property type="match status" value="1"/>
</dbReference>
<dbReference type="PROSITE" id="PS00138">
    <property type="entry name" value="SUBTILASE_SER"/>
    <property type="match status" value="1"/>
</dbReference>
<dbReference type="PRINTS" id="PR00723">
    <property type="entry name" value="SUBTILISIN"/>
</dbReference>
<proteinExistence type="inferred from homology"/>
<dbReference type="PANTHER" id="PTHR43806">
    <property type="entry name" value="PEPTIDASE S8"/>
    <property type="match status" value="1"/>
</dbReference>
<evidence type="ECO:0000313" key="11">
    <source>
        <dbReference type="EMBL" id="AVP99954.1"/>
    </source>
</evidence>
<evidence type="ECO:0000313" key="12">
    <source>
        <dbReference type="Proteomes" id="UP000241074"/>
    </source>
</evidence>
<dbReference type="GO" id="GO:0004252">
    <property type="term" value="F:serine-type endopeptidase activity"/>
    <property type="evidence" value="ECO:0007669"/>
    <property type="project" value="UniProtKB-UniRule"/>
</dbReference>
<comment type="subcellular location">
    <subcellularLocation>
        <location evidence="1">Secreted</location>
    </subcellularLocation>
</comment>
<dbReference type="Proteomes" id="UP000241074">
    <property type="component" value="Chromosome"/>
</dbReference>
<organism evidence="11 12">
    <name type="scientific">Ahniella affigens</name>
    <dbReference type="NCBI Taxonomy" id="2021234"/>
    <lineage>
        <taxon>Bacteria</taxon>
        <taxon>Pseudomonadati</taxon>
        <taxon>Pseudomonadota</taxon>
        <taxon>Gammaproteobacteria</taxon>
        <taxon>Lysobacterales</taxon>
        <taxon>Rhodanobacteraceae</taxon>
        <taxon>Ahniella</taxon>
    </lineage>
</organism>
<reference evidence="11 12" key="2">
    <citation type="submission" date="2018-03" db="EMBL/GenBank/DDBJ databases">
        <authorList>
            <person name="Keele B.F."/>
        </authorList>
    </citation>
    <scope>NUCLEOTIDE SEQUENCE [LARGE SCALE GENOMIC DNA]</scope>
    <source>
        <strain evidence="11 12">D13</strain>
    </source>
</reference>
<feature type="active site" description="Charge relay system" evidence="9">
    <location>
        <position position="142"/>
    </location>
</feature>
<evidence type="ECO:0000256" key="2">
    <source>
        <dbReference type="ARBA" id="ARBA00011073"/>
    </source>
</evidence>
<evidence type="ECO:0000256" key="6">
    <source>
        <dbReference type="ARBA" id="ARBA00022801"/>
    </source>
</evidence>
<dbReference type="Pfam" id="PF01483">
    <property type="entry name" value="P_proprotein"/>
    <property type="match status" value="1"/>
</dbReference>
<reference evidence="11 12" key="1">
    <citation type="submission" date="2018-03" db="EMBL/GenBank/DDBJ databases">
        <title>Ahniella affigens gen. nov., sp. nov., a gammaproteobacterium isolated from sandy soil near a stream.</title>
        <authorList>
            <person name="Ko Y."/>
            <person name="Kim J.-H."/>
        </authorList>
    </citation>
    <scope>NUCLEOTIDE SEQUENCE [LARGE SCALE GENOMIC DNA]</scope>
    <source>
        <strain evidence="11 12">D13</strain>
    </source>
</reference>
<evidence type="ECO:0000256" key="3">
    <source>
        <dbReference type="ARBA" id="ARBA00022525"/>
    </source>
</evidence>
<dbReference type="Gene3D" id="2.60.120.260">
    <property type="entry name" value="Galactose-binding domain-like"/>
    <property type="match status" value="1"/>
</dbReference>
<dbReference type="EMBL" id="CP027860">
    <property type="protein sequence ID" value="AVP99954.1"/>
    <property type="molecule type" value="Genomic_DNA"/>
</dbReference>
<evidence type="ECO:0000256" key="4">
    <source>
        <dbReference type="ARBA" id="ARBA00022670"/>
    </source>
</evidence>
<dbReference type="InterPro" id="IPR036852">
    <property type="entry name" value="Peptidase_S8/S53_dom_sf"/>
</dbReference>
<dbReference type="SUPFAM" id="SSF52743">
    <property type="entry name" value="Subtilisin-like"/>
    <property type="match status" value="1"/>
</dbReference>
<sequence>MDGLQDQSQHERFIIKYRDGSKSARNEQSLQAALNQASRGMLAKSAAPAFSLKKSRRLATGAELISASRGLDTMDAQNLMVELAKNGDVEYVEIDRLMGIALTPNDTRYAEQWHYKTSAVGANVASAWDKNTGAGVVVAVVDSGKLSHSDLNANLLAGYDFVASTTTGNGGSGDGNGRDSDPTDAANVKHGNHVAGTIAAVTNNSAGVAGVAFSAKVVPIRVLGNGGYGATSDIADGIIWASGGTVSGVPANANPAEVINLSLGGAGSCSATYQNAVTTATNNGSIVVVASGNSNMNVSGFTPANCTNAIAVAASDLNGNRAWYSNYGTGIHITAPGGETCSPSVEFLALGESTTGKCTQNHASNGVLSTTTSGTYEFYQGTSMASPHVAGIVALIQSVSATPKTVAQIKTLLSSTARPITSAKCPGGCGPGLIDANAAVTAAQGGGGGGSTQTYTNGTDVNITDNSTVNSTIVVSGRSGNASATSSVAVDIRHTYQGDLVVDLIAPDGTVYNLHNRTGASTDNIITTYSRNLSSEVLNGTWTLRVKDQGAGDVGYINSFSLTF</sequence>
<evidence type="ECO:0000256" key="7">
    <source>
        <dbReference type="ARBA" id="ARBA00022825"/>
    </source>
</evidence>